<evidence type="ECO:0000313" key="3">
    <source>
        <dbReference type="Proteomes" id="UP000054047"/>
    </source>
</evidence>
<dbReference type="InterPro" id="IPR021109">
    <property type="entry name" value="Peptidase_aspartic_dom_sf"/>
</dbReference>
<proteinExistence type="predicted"/>
<dbReference type="OrthoDB" id="771136at2759"/>
<accession>A0A0C2FPY4</accession>
<dbReference type="Pfam" id="PF00026">
    <property type="entry name" value="Asp"/>
    <property type="match status" value="1"/>
</dbReference>
<keyword evidence="3" id="KW-1185">Reference proteome</keyword>
<sequence>MQDRLEVPDVAIGRATRISEMFRDVPFDGVLGLAFQSIATNTAIMPPFVHAHEFNLVDPIFTVHLRRVG</sequence>
<dbReference type="Proteomes" id="UP000054047">
    <property type="component" value="Unassembled WGS sequence"/>
</dbReference>
<gene>
    <name evidence="2" type="ORF">ANCDUO_21168</name>
</gene>
<evidence type="ECO:0000313" key="2">
    <source>
        <dbReference type="EMBL" id="KIH48759.1"/>
    </source>
</evidence>
<organism evidence="2 3">
    <name type="scientific">Ancylostoma duodenale</name>
    <dbReference type="NCBI Taxonomy" id="51022"/>
    <lineage>
        <taxon>Eukaryota</taxon>
        <taxon>Metazoa</taxon>
        <taxon>Ecdysozoa</taxon>
        <taxon>Nematoda</taxon>
        <taxon>Chromadorea</taxon>
        <taxon>Rhabditida</taxon>
        <taxon>Rhabditina</taxon>
        <taxon>Rhabditomorpha</taxon>
        <taxon>Strongyloidea</taxon>
        <taxon>Ancylostomatidae</taxon>
        <taxon>Ancylostomatinae</taxon>
        <taxon>Ancylostoma</taxon>
    </lineage>
</organism>
<dbReference type="Gene3D" id="2.40.70.10">
    <property type="entry name" value="Acid Proteases"/>
    <property type="match status" value="1"/>
</dbReference>
<dbReference type="AlphaFoldDB" id="A0A0C2FPY4"/>
<protein>
    <recommendedName>
        <fullName evidence="1">Peptidase A1 domain-containing protein</fullName>
    </recommendedName>
</protein>
<dbReference type="InterPro" id="IPR033121">
    <property type="entry name" value="PEPTIDASE_A1"/>
</dbReference>
<feature type="domain" description="Peptidase A1" evidence="1">
    <location>
        <begin position="5"/>
        <end position="66"/>
    </location>
</feature>
<name>A0A0C2FPY4_9BILA</name>
<dbReference type="SUPFAM" id="SSF50630">
    <property type="entry name" value="Acid proteases"/>
    <property type="match status" value="1"/>
</dbReference>
<evidence type="ECO:0000259" key="1">
    <source>
        <dbReference type="Pfam" id="PF00026"/>
    </source>
</evidence>
<reference evidence="2 3" key="1">
    <citation type="submission" date="2013-12" db="EMBL/GenBank/DDBJ databases">
        <title>Draft genome of the parsitic nematode Ancylostoma duodenale.</title>
        <authorList>
            <person name="Mitreva M."/>
        </authorList>
    </citation>
    <scope>NUCLEOTIDE SEQUENCE [LARGE SCALE GENOMIC DNA]</scope>
    <source>
        <strain evidence="2 3">Zhejiang</strain>
    </source>
</reference>
<feature type="non-terminal residue" evidence="2">
    <location>
        <position position="69"/>
    </location>
</feature>
<dbReference type="EMBL" id="KN757176">
    <property type="protein sequence ID" value="KIH48759.1"/>
    <property type="molecule type" value="Genomic_DNA"/>
</dbReference>